<accession>A0ACC2ZD05</accession>
<protein>
    <submittedName>
        <fullName evidence="1">Uncharacterized protein</fullName>
    </submittedName>
</protein>
<evidence type="ECO:0000313" key="1">
    <source>
        <dbReference type="EMBL" id="KAJ9645137.1"/>
    </source>
</evidence>
<keyword evidence="2" id="KW-1185">Reference proteome</keyword>
<reference evidence="1" key="1">
    <citation type="submission" date="2022-10" db="EMBL/GenBank/DDBJ databases">
        <title>Culturing micro-colonial fungi from biological soil crusts in the Mojave desert and describing Neophaeococcomyces mojavensis, and introducing the new genera and species Taxawa tesnikishii.</title>
        <authorList>
            <person name="Kurbessoian T."/>
            <person name="Stajich J.E."/>
        </authorList>
    </citation>
    <scope>NUCLEOTIDE SEQUENCE</scope>
    <source>
        <strain evidence="1">JES_115</strain>
    </source>
</reference>
<name>A0ACC2ZD05_9PEZI</name>
<sequence length="71" mass="8067">MKENLKKNFEEVGFEPEIQPLAYFQDDYGLKPAEGEEDEQPTEEEEESDDEDGSDEDDESTDGDDDESNDG</sequence>
<gene>
    <name evidence="1" type="ORF">H2199_003141</name>
</gene>
<evidence type="ECO:0000313" key="2">
    <source>
        <dbReference type="Proteomes" id="UP001172680"/>
    </source>
</evidence>
<comment type="caution">
    <text evidence="1">The sequence shown here is derived from an EMBL/GenBank/DDBJ whole genome shotgun (WGS) entry which is preliminary data.</text>
</comment>
<dbReference type="EMBL" id="JAPDRP010000008">
    <property type="protein sequence ID" value="KAJ9645137.1"/>
    <property type="molecule type" value="Genomic_DNA"/>
</dbReference>
<proteinExistence type="predicted"/>
<organism evidence="1 2">
    <name type="scientific">Coniosporium tulheliwenetii</name>
    <dbReference type="NCBI Taxonomy" id="3383036"/>
    <lineage>
        <taxon>Eukaryota</taxon>
        <taxon>Fungi</taxon>
        <taxon>Dikarya</taxon>
        <taxon>Ascomycota</taxon>
        <taxon>Pezizomycotina</taxon>
        <taxon>Dothideomycetes</taxon>
        <taxon>Dothideomycetes incertae sedis</taxon>
        <taxon>Coniosporium</taxon>
    </lineage>
</organism>
<dbReference type="Proteomes" id="UP001172680">
    <property type="component" value="Unassembled WGS sequence"/>
</dbReference>